<evidence type="ECO:0000256" key="5">
    <source>
        <dbReference type="PROSITE-ProRule" id="PRU00169"/>
    </source>
</evidence>
<dbReference type="SMART" id="SM00448">
    <property type="entry name" value="REC"/>
    <property type="match status" value="1"/>
</dbReference>
<dbReference type="SUPFAM" id="SSF52172">
    <property type="entry name" value="CheY-like"/>
    <property type="match status" value="1"/>
</dbReference>
<comment type="caution">
    <text evidence="7">The sequence shown here is derived from an EMBL/GenBank/DDBJ whole genome shotgun (WGS) entry which is preliminary data.</text>
</comment>
<dbReference type="InterPro" id="IPR011006">
    <property type="entry name" value="CheY-like_superfamily"/>
</dbReference>
<dbReference type="PANTHER" id="PTHR44591:SF24">
    <property type="entry name" value="PROTEIN-GLUTAMATE METHYLESTERASE_PROTEIN-GLUTAMINE GLUTAMINASE 1"/>
    <property type="match status" value="1"/>
</dbReference>
<dbReference type="InterPro" id="IPR036388">
    <property type="entry name" value="WH-like_DNA-bd_sf"/>
</dbReference>
<dbReference type="Gene3D" id="1.10.10.10">
    <property type="entry name" value="Winged helix-like DNA-binding domain superfamily/Winged helix DNA-binding domain"/>
    <property type="match status" value="1"/>
</dbReference>
<dbReference type="CDD" id="cd00156">
    <property type="entry name" value="REC"/>
    <property type="match status" value="1"/>
</dbReference>
<protein>
    <recommendedName>
        <fullName evidence="1">Stage 0 sporulation protein A homolog</fullName>
    </recommendedName>
</protein>
<sequence length="262" mass="29883">MTAHTLRVLLVEDDATSCMEINDYINQLDDVTLVASTNNASTAIEYMEKFLPDAVILDLELHQGGGDGLFFLAQLQQLELSKHPYILVTTNNSSNITYESARQLGADFILAKYQENYSAQYVVEFLRIMKKVIFSEKQKIASEIPAAQPSESKDKRLIQKIQHELNLIGISPKVIGYRYLTDAILATINEPKTRIFKVLGEKYKKTDASIERAMQNAINRAWRTSDIDDLLTYYTARIHSQKGVPTIMEFIFYYANKIQNQL</sequence>
<dbReference type="InterPro" id="IPR050595">
    <property type="entry name" value="Bact_response_regulator"/>
</dbReference>
<feature type="domain" description="Response regulatory" evidence="6">
    <location>
        <begin position="7"/>
        <end position="127"/>
    </location>
</feature>
<evidence type="ECO:0000313" key="8">
    <source>
        <dbReference type="Proteomes" id="UP001546774"/>
    </source>
</evidence>
<accession>A0ABV1H9Z6</accession>
<dbReference type="InterPro" id="IPR001789">
    <property type="entry name" value="Sig_transdc_resp-reg_receiver"/>
</dbReference>
<keyword evidence="7" id="KW-0648">Protein biosynthesis</keyword>
<evidence type="ECO:0000256" key="3">
    <source>
        <dbReference type="ARBA" id="ARBA00023125"/>
    </source>
</evidence>
<name>A0ABV1H9Z6_9FIRM</name>
<dbReference type="InterPro" id="IPR016032">
    <property type="entry name" value="Sig_transdc_resp-reg_C-effctor"/>
</dbReference>
<keyword evidence="7" id="KW-0396">Initiation factor</keyword>
<evidence type="ECO:0000313" key="7">
    <source>
        <dbReference type="EMBL" id="MEQ2555937.1"/>
    </source>
</evidence>
<evidence type="ECO:0000256" key="4">
    <source>
        <dbReference type="ARBA" id="ARBA00024867"/>
    </source>
</evidence>
<dbReference type="InterPro" id="IPR014879">
    <property type="entry name" value="Spo0A_C"/>
</dbReference>
<dbReference type="SUPFAM" id="SSF46894">
    <property type="entry name" value="C-terminal effector domain of the bipartite response regulators"/>
    <property type="match status" value="1"/>
</dbReference>
<reference evidence="7" key="1">
    <citation type="submission" date="2024-03" db="EMBL/GenBank/DDBJ databases">
        <title>Human intestinal bacterial collection.</title>
        <authorList>
            <person name="Pauvert C."/>
            <person name="Hitch T.C.A."/>
            <person name="Clavel T."/>
        </authorList>
    </citation>
    <scope>NUCLEOTIDE SEQUENCE [LARGE SCALE GENOMIC DNA]</scope>
    <source>
        <strain evidence="7">CLA-AA-H89B</strain>
    </source>
</reference>
<organism evidence="7 8">
    <name type="scientific">Lachnospira intestinalis</name>
    <dbReference type="NCBI Taxonomy" id="3133158"/>
    <lineage>
        <taxon>Bacteria</taxon>
        <taxon>Bacillati</taxon>
        <taxon>Bacillota</taxon>
        <taxon>Clostridia</taxon>
        <taxon>Lachnospirales</taxon>
        <taxon>Lachnospiraceae</taxon>
        <taxon>Lachnospira</taxon>
    </lineage>
</organism>
<dbReference type="Pfam" id="PF00072">
    <property type="entry name" value="Response_reg"/>
    <property type="match status" value="1"/>
</dbReference>
<dbReference type="Proteomes" id="UP001546774">
    <property type="component" value="Unassembled WGS sequence"/>
</dbReference>
<gene>
    <name evidence="7" type="ORF">WMO37_13140</name>
</gene>
<evidence type="ECO:0000259" key="6">
    <source>
        <dbReference type="PROSITE" id="PS50110"/>
    </source>
</evidence>
<proteinExistence type="predicted"/>
<evidence type="ECO:0000256" key="2">
    <source>
        <dbReference type="ARBA" id="ARBA00022553"/>
    </source>
</evidence>
<dbReference type="EMBL" id="JBBMFS010000014">
    <property type="protein sequence ID" value="MEQ2555937.1"/>
    <property type="molecule type" value="Genomic_DNA"/>
</dbReference>
<dbReference type="PROSITE" id="PS50110">
    <property type="entry name" value="RESPONSE_REGULATORY"/>
    <property type="match status" value="1"/>
</dbReference>
<dbReference type="PANTHER" id="PTHR44591">
    <property type="entry name" value="STRESS RESPONSE REGULATOR PROTEIN 1"/>
    <property type="match status" value="1"/>
</dbReference>
<dbReference type="GO" id="GO:0003743">
    <property type="term" value="F:translation initiation factor activity"/>
    <property type="evidence" value="ECO:0007669"/>
    <property type="project" value="UniProtKB-KW"/>
</dbReference>
<keyword evidence="2 5" id="KW-0597">Phosphoprotein</keyword>
<comment type="function">
    <text evidence="4">May play the central regulatory role in sporulation. It may be an element of the effector pathway responsible for the activation of sporulation genes in response to nutritional stress. Spo0A may act in concert with spo0H (a sigma factor) to control the expression of some genes that are critical to the sporulation process.</text>
</comment>
<keyword evidence="3" id="KW-0238">DNA-binding</keyword>
<dbReference type="Gene3D" id="3.40.50.2300">
    <property type="match status" value="1"/>
</dbReference>
<feature type="modified residue" description="4-aspartylphosphate" evidence="5">
    <location>
        <position position="58"/>
    </location>
</feature>
<keyword evidence="8" id="KW-1185">Reference proteome</keyword>
<evidence type="ECO:0000256" key="1">
    <source>
        <dbReference type="ARBA" id="ARBA00018672"/>
    </source>
</evidence>
<dbReference type="Pfam" id="PF08769">
    <property type="entry name" value="Spo0A_C"/>
    <property type="match status" value="1"/>
</dbReference>